<organism evidence="1 2">
    <name type="scientific">Fasciolopsis buskii</name>
    <dbReference type="NCBI Taxonomy" id="27845"/>
    <lineage>
        <taxon>Eukaryota</taxon>
        <taxon>Metazoa</taxon>
        <taxon>Spiralia</taxon>
        <taxon>Lophotrochozoa</taxon>
        <taxon>Platyhelminthes</taxon>
        <taxon>Trematoda</taxon>
        <taxon>Digenea</taxon>
        <taxon>Plagiorchiida</taxon>
        <taxon>Echinostomata</taxon>
        <taxon>Echinostomatoidea</taxon>
        <taxon>Fasciolidae</taxon>
        <taxon>Fasciolopsis</taxon>
    </lineage>
</organism>
<dbReference type="SUPFAM" id="SSF54648">
    <property type="entry name" value="DLC"/>
    <property type="match status" value="1"/>
</dbReference>
<sequence length="241" mass="28298">MYTCSDTRVKRRNGNPFVSAFLIRSHHWCNLILTDSLSVQILTEEQALIRGSVNQKQKTMDPGSDPWITEFIAMDTERKECVSIEELTSYFAAKGFDSSYAWQWQQTFDPQRTGKVTLNQICKIRNMPVDDVRALYGPKPKMLEDVEIIESDMPEQLRISICELINEGILRHKYQDPSLVHFIKRSLDSRHGQSWHVITIYGRYYSFYTYEMGYTFTFKKNDRIFMIYKTPDVSAWASKRT</sequence>
<evidence type="ECO:0000313" key="2">
    <source>
        <dbReference type="Proteomes" id="UP000728185"/>
    </source>
</evidence>
<dbReference type="InterPro" id="IPR011992">
    <property type="entry name" value="EF-hand-dom_pair"/>
</dbReference>
<reference evidence="1" key="1">
    <citation type="submission" date="2019-05" db="EMBL/GenBank/DDBJ databases">
        <title>Annotation for the trematode Fasciolopsis buski.</title>
        <authorList>
            <person name="Choi Y.-J."/>
        </authorList>
    </citation>
    <scope>NUCLEOTIDE SEQUENCE</scope>
    <source>
        <strain evidence="1">HT</strain>
        <tissue evidence="1">Whole worm</tissue>
    </source>
</reference>
<dbReference type="GO" id="GO:0007017">
    <property type="term" value="P:microtubule-based process"/>
    <property type="evidence" value="ECO:0007669"/>
    <property type="project" value="InterPro"/>
</dbReference>
<dbReference type="OrthoDB" id="6243318at2759"/>
<dbReference type="AlphaFoldDB" id="A0A8E0S0S1"/>
<dbReference type="Proteomes" id="UP000728185">
    <property type="component" value="Unassembled WGS sequence"/>
</dbReference>
<accession>A0A8E0S0S1</accession>
<name>A0A8E0S0S1_9TREM</name>
<dbReference type="InterPro" id="IPR001372">
    <property type="entry name" value="Dynein_light_chain_typ-1/2"/>
</dbReference>
<dbReference type="Pfam" id="PF01221">
    <property type="entry name" value="Dynein_light"/>
    <property type="match status" value="1"/>
</dbReference>
<keyword evidence="2" id="KW-1185">Reference proteome</keyword>
<dbReference type="EMBL" id="LUCM01003323">
    <property type="protein sequence ID" value="KAA0195957.1"/>
    <property type="molecule type" value="Genomic_DNA"/>
</dbReference>
<comment type="caution">
    <text evidence="1">The sequence shown here is derived from an EMBL/GenBank/DDBJ whole genome shotgun (WGS) entry which is preliminary data.</text>
</comment>
<dbReference type="Gene3D" id="3.30.740.10">
    <property type="entry name" value="Protein Inhibitor Of Neuronal Nitric Oxide Synthase"/>
    <property type="match status" value="1"/>
</dbReference>
<dbReference type="SUPFAM" id="SSF47473">
    <property type="entry name" value="EF-hand"/>
    <property type="match status" value="1"/>
</dbReference>
<evidence type="ECO:0000313" key="1">
    <source>
        <dbReference type="EMBL" id="KAA0195957.1"/>
    </source>
</evidence>
<proteinExistence type="predicted"/>
<dbReference type="SMART" id="SM01375">
    <property type="entry name" value="Dynein_light"/>
    <property type="match status" value="1"/>
</dbReference>
<dbReference type="CDD" id="cd21454">
    <property type="entry name" value="DLC-like_TAL"/>
    <property type="match status" value="1"/>
</dbReference>
<dbReference type="GO" id="GO:0030286">
    <property type="term" value="C:dynein complex"/>
    <property type="evidence" value="ECO:0007669"/>
    <property type="project" value="InterPro"/>
</dbReference>
<dbReference type="InterPro" id="IPR037177">
    <property type="entry name" value="DLC_sf"/>
</dbReference>
<gene>
    <name evidence="1" type="ORF">FBUS_00925</name>
</gene>
<protein>
    <submittedName>
        <fullName evidence="1">Dynein light chain 1 cytoplasmic</fullName>
    </submittedName>
</protein>